<reference evidence="2" key="1">
    <citation type="journal article" date="2019" name="Int. J. Syst. Evol. Microbiol.">
        <title>The Global Catalogue of Microorganisms (GCM) 10K type strain sequencing project: providing services to taxonomists for standard genome sequencing and annotation.</title>
        <authorList>
            <consortium name="The Broad Institute Genomics Platform"/>
            <consortium name="The Broad Institute Genome Sequencing Center for Infectious Disease"/>
            <person name="Wu L."/>
            <person name="Ma J."/>
        </authorList>
    </citation>
    <scope>NUCLEOTIDE SEQUENCE [LARGE SCALE GENOMIC DNA]</scope>
    <source>
        <strain evidence="2">CCUG 39402</strain>
    </source>
</reference>
<sequence length="361" mass="39808">MQISRPAGAPAPFKLQRNERGWLRPTDDYLRLFLLRPELAPVSESCPAELALHAALLANPSAVVPAAGLQALQDADARESYTLFLRFRDGLQAAGTLEAYYLGLFPRSGEGRINIPPLFIDMVAEAITRNLLADSGDVYEMRAAEMLFRSQRISTQDGQVLSGDRDTLDMLNETGGLGDIGRFLAEAKAPMPDINMRVLSDDNAPDFLAARDKPGQHSFLLDLTHEVSNDLSHGLVLTMIRARSGLKALAGVLQKWVQHFLGVAVSIRPLQKIDDAAWRWHVGLDAEASALLNDLYEGREVEPARLQRLVSLFRLDFADPLEMRADVAGKPVYLGLMMNAEGVLRLKPQNLLVNLPLRQAV</sequence>
<proteinExistence type="predicted"/>
<evidence type="ECO:0000313" key="1">
    <source>
        <dbReference type="EMBL" id="MFC6283123.1"/>
    </source>
</evidence>
<dbReference type="InterPro" id="IPR045932">
    <property type="entry name" value="DUF6352"/>
</dbReference>
<dbReference type="EMBL" id="JBHSRS010000082">
    <property type="protein sequence ID" value="MFC6283123.1"/>
    <property type="molecule type" value="Genomic_DNA"/>
</dbReference>
<name>A0ABW1U1S7_9BURK</name>
<keyword evidence="2" id="KW-1185">Reference proteome</keyword>
<accession>A0ABW1U1S7</accession>
<evidence type="ECO:0000313" key="2">
    <source>
        <dbReference type="Proteomes" id="UP001596270"/>
    </source>
</evidence>
<comment type="caution">
    <text evidence="1">The sequence shown here is derived from an EMBL/GenBank/DDBJ whole genome shotgun (WGS) entry which is preliminary data.</text>
</comment>
<gene>
    <name evidence="1" type="ORF">ACFQND_18010</name>
</gene>
<protein>
    <submittedName>
        <fullName evidence="1">DUF6352 family protein</fullName>
    </submittedName>
</protein>
<dbReference type="RefSeq" id="WP_371436870.1">
    <property type="nucleotide sequence ID" value="NZ_JBHSRS010000082.1"/>
</dbReference>
<dbReference type="Pfam" id="PF19879">
    <property type="entry name" value="DUF6352"/>
    <property type="match status" value="1"/>
</dbReference>
<dbReference type="Proteomes" id="UP001596270">
    <property type="component" value="Unassembled WGS sequence"/>
</dbReference>
<organism evidence="1 2">
    <name type="scientific">Polaromonas aquatica</name>
    <dbReference type="NCBI Taxonomy" id="332657"/>
    <lineage>
        <taxon>Bacteria</taxon>
        <taxon>Pseudomonadati</taxon>
        <taxon>Pseudomonadota</taxon>
        <taxon>Betaproteobacteria</taxon>
        <taxon>Burkholderiales</taxon>
        <taxon>Comamonadaceae</taxon>
        <taxon>Polaromonas</taxon>
    </lineage>
</organism>